<reference evidence="2" key="2">
    <citation type="submission" date="2020-05" db="UniProtKB">
        <authorList>
            <consortium name="EnsemblMetazoa"/>
        </authorList>
    </citation>
    <scope>IDENTIFICATION</scope>
    <source>
        <strain evidence="2">IAEA</strain>
    </source>
</reference>
<dbReference type="VEuPathDB" id="VectorBase:GPAI048474"/>
<keyword evidence="1" id="KW-1133">Transmembrane helix</keyword>
<proteinExistence type="predicted"/>
<protein>
    <submittedName>
        <fullName evidence="2">Uncharacterized protein</fullName>
    </submittedName>
</protein>
<accession>A0A1B0AK85</accession>
<dbReference type="EnsemblMetazoa" id="GPAI048474-RA">
    <property type="protein sequence ID" value="GPAI048474-PA"/>
    <property type="gene ID" value="GPAI048474"/>
</dbReference>
<keyword evidence="1" id="KW-0812">Transmembrane</keyword>
<name>A0A1B0AK85_GLOPL</name>
<keyword evidence="1" id="KW-0472">Membrane</keyword>
<reference evidence="3" key="1">
    <citation type="submission" date="2014-03" db="EMBL/GenBank/DDBJ databases">
        <authorList>
            <person name="Aksoy S."/>
            <person name="Warren W."/>
            <person name="Wilson R.K."/>
        </authorList>
    </citation>
    <scope>NUCLEOTIDE SEQUENCE [LARGE SCALE GENOMIC DNA]</scope>
    <source>
        <strain evidence="3">IAEA</strain>
    </source>
</reference>
<sequence>MALVVFARAVVVTISVFARTIVAELFAVATVAFVSDDLPFVCVVFVVVVFVAVIAASFADATFAGWPDPSDNSRRILSRSFALPRARLSDILLLKNEKFDRIDRRKTNY</sequence>
<evidence type="ECO:0000313" key="2">
    <source>
        <dbReference type="EnsemblMetazoa" id="GPAI048474-PA"/>
    </source>
</evidence>
<keyword evidence="3" id="KW-1185">Reference proteome</keyword>
<evidence type="ECO:0000256" key="1">
    <source>
        <dbReference type="SAM" id="Phobius"/>
    </source>
</evidence>
<evidence type="ECO:0000313" key="3">
    <source>
        <dbReference type="Proteomes" id="UP000092445"/>
    </source>
</evidence>
<organism evidence="2 3">
    <name type="scientific">Glossina pallidipes</name>
    <name type="common">Tsetse fly</name>
    <dbReference type="NCBI Taxonomy" id="7398"/>
    <lineage>
        <taxon>Eukaryota</taxon>
        <taxon>Metazoa</taxon>
        <taxon>Ecdysozoa</taxon>
        <taxon>Arthropoda</taxon>
        <taxon>Hexapoda</taxon>
        <taxon>Insecta</taxon>
        <taxon>Pterygota</taxon>
        <taxon>Neoptera</taxon>
        <taxon>Endopterygota</taxon>
        <taxon>Diptera</taxon>
        <taxon>Brachycera</taxon>
        <taxon>Muscomorpha</taxon>
        <taxon>Hippoboscoidea</taxon>
        <taxon>Glossinidae</taxon>
        <taxon>Glossina</taxon>
    </lineage>
</organism>
<dbReference type="Proteomes" id="UP000092445">
    <property type="component" value="Unassembled WGS sequence"/>
</dbReference>
<feature type="transmembrane region" description="Helical" evidence="1">
    <location>
        <begin position="38"/>
        <end position="66"/>
    </location>
</feature>
<dbReference type="AlphaFoldDB" id="A0A1B0AK85"/>